<dbReference type="AlphaFoldDB" id="A0A453N5W9"/>
<evidence type="ECO:0000313" key="1">
    <source>
        <dbReference type="EnsemblPlants" id="AET6Gv20232400.8"/>
    </source>
</evidence>
<dbReference type="PANTHER" id="PTHR47909:SF2">
    <property type="entry name" value="GPI INOSITOL-DEACYLASE"/>
    <property type="match status" value="1"/>
</dbReference>
<accession>A0A453N5W9</accession>
<keyword evidence="2" id="KW-1185">Reference proteome</keyword>
<reference evidence="1" key="4">
    <citation type="submission" date="2019-03" db="UniProtKB">
        <authorList>
            <consortium name="EnsemblPlants"/>
        </authorList>
    </citation>
    <scope>IDENTIFICATION</scope>
</reference>
<sequence length="97" mass="10471">MEQFLLYGRVNANFIVSLLDRYIQGAPLTRNSLATTTDELVAVDAPSEVAEAVMASADNKTAPTGPTFRARFVGQGYKQVSAAPSNAVLWNIPHLFS</sequence>
<dbReference type="GO" id="GO:0009507">
    <property type="term" value="C:chloroplast"/>
    <property type="evidence" value="ECO:0007669"/>
    <property type="project" value="TreeGrafter"/>
</dbReference>
<reference evidence="2" key="2">
    <citation type="journal article" date="2017" name="Nat. Plants">
        <title>The Aegilops tauschii genome reveals multiple impacts of transposons.</title>
        <authorList>
            <person name="Zhao G."/>
            <person name="Zou C."/>
            <person name="Li K."/>
            <person name="Wang K."/>
            <person name="Li T."/>
            <person name="Gao L."/>
            <person name="Zhang X."/>
            <person name="Wang H."/>
            <person name="Yang Z."/>
            <person name="Liu X."/>
            <person name="Jiang W."/>
            <person name="Mao L."/>
            <person name="Kong X."/>
            <person name="Jiao Y."/>
            <person name="Jia J."/>
        </authorList>
    </citation>
    <scope>NUCLEOTIDE SEQUENCE [LARGE SCALE GENOMIC DNA]</scope>
    <source>
        <strain evidence="2">cv. AL8/78</strain>
    </source>
</reference>
<reference evidence="1" key="3">
    <citation type="journal article" date="2017" name="Nature">
        <title>Genome sequence of the progenitor of the wheat D genome Aegilops tauschii.</title>
        <authorList>
            <person name="Luo M.C."/>
            <person name="Gu Y.Q."/>
            <person name="Puiu D."/>
            <person name="Wang H."/>
            <person name="Twardziok S.O."/>
            <person name="Deal K.R."/>
            <person name="Huo N."/>
            <person name="Zhu T."/>
            <person name="Wang L."/>
            <person name="Wang Y."/>
            <person name="McGuire P.E."/>
            <person name="Liu S."/>
            <person name="Long H."/>
            <person name="Ramasamy R.K."/>
            <person name="Rodriguez J.C."/>
            <person name="Van S.L."/>
            <person name="Yuan L."/>
            <person name="Wang Z."/>
            <person name="Xia Z."/>
            <person name="Xiao L."/>
            <person name="Anderson O.D."/>
            <person name="Ouyang S."/>
            <person name="Liang Y."/>
            <person name="Zimin A.V."/>
            <person name="Pertea G."/>
            <person name="Qi P."/>
            <person name="Bennetzen J.L."/>
            <person name="Dai X."/>
            <person name="Dawson M.W."/>
            <person name="Muller H.G."/>
            <person name="Kugler K."/>
            <person name="Rivarola-Duarte L."/>
            <person name="Spannagl M."/>
            <person name="Mayer K.F.X."/>
            <person name="Lu F.H."/>
            <person name="Bevan M.W."/>
            <person name="Leroy P."/>
            <person name="Li P."/>
            <person name="You F.M."/>
            <person name="Sun Q."/>
            <person name="Liu Z."/>
            <person name="Lyons E."/>
            <person name="Wicker T."/>
            <person name="Salzberg S.L."/>
            <person name="Devos K.M."/>
            <person name="Dvorak J."/>
        </authorList>
    </citation>
    <scope>NUCLEOTIDE SEQUENCE [LARGE SCALE GENOMIC DNA]</scope>
    <source>
        <strain evidence="1">cv. AL8/78</strain>
    </source>
</reference>
<organism evidence="1 2">
    <name type="scientific">Aegilops tauschii subsp. strangulata</name>
    <name type="common">Goatgrass</name>
    <dbReference type="NCBI Taxonomy" id="200361"/>
    <lineage>
        <taxon>Eukaryota</taxon>
        <taxon>Viridiplantae</taxon>
        <taxon>Streptophyta</taxon>
        <taxon>Embryophyta</taxon>
        <taxon>Tracheophyta</taxon>
        <taxon>Spermatophyta</taxon>
        <taxon>Magnoliopsida</taxon>
        <taxon>Liliopsida</taxon>
        <taxon>Poales</taxon>
        <taxon>Poaceae</taxon>
        <taxon>BOP clade</taxon>
        <taxon>Pooideae</taxon>
        <taxon>Triticodae</taxon>
        <taxon>Triticeae</taxon>
        <taxon>Triticinae</taxon>
        <taxon>Aegilops</taxon>
    </lineage>
</organism>
<dbReference type="PANTHER" id="PTHR47909">
    <property type="entry name" value="ALPHA/BETA-HYDROLASES SUPERFAMILY PROTEIN"/>
    <property type="match status" value="1"/>
</dbReference>
<dbReference type="EnsemblPlants" id="AET6Gv20232400.8">
    <property type="protein sequence ID" value="AET6Gv20232400.8"/>
    <property type="gene ID" value="AET6Gv20232400"/>
</dbReference>
<name>A0A453N5W9_AEGTS</name>
<protein>
    <submittedName>
        <fullName evidence="1">Uncharacterized protein</fullName>
    </submittedName>
</protein>
<evidence type="ECO:0000313" key="2">
    <source>
        <dbReference type="Proteomes" id="UP000015105"/>
    </source>
</evidence>
<reference evidence="2" key="1">
    <citation type="journal article" date="2014" name="Science">
        <title>Ancient hybridizations among the ancestral genomes of bread wheat.</title>
        <authorList>
            <consortium name="International Wheat Genome Sequencing Consortium,"/>
            <person name="Marcussen T."/>
            <person name="Sandve S.R."/>
            <person name="Heier L."/>
            <person name="Spannagl M."/>
            <person name="Pfeifer M."/>
            <person name="Jakobsen K.S."/>
            <person name="Wulff B.B."/>
            <person name="Steuernagel B."/>
            <person name="Mayer K.F."/>
            <person name="Olsen O.A."/>
        </authorList>
    </citation>
    <scope>NUCLEOTIDE SEQUENCE [LARGE SCALE GENOMIC DNA]</scope>
    <source>
        <strain evidence="2">cv. AL8/78</strain>
    </source>
</reference>
<dbReference type="Gramene" id="AET6Gv20232400.8">
    <property type="protein sequence ID" value="AET6Gv20232400.8"/>
    <property type="gene ID" value="AET6Gv20232400"/>
</dbReference>
<dbReference type="Proteomes" id="UP000015105">
    <property type="component" value="Chromosome 6D"/>
</dbReference>
<proteinExistence type="predicted"/>
<reference evidence="1" key="5">
    <citation type="journal article" date="2021" name="G3 (Bethesda)">
        <title>Aegilops tauschii genome assembly Aet v5.0 features greater sequence contiguity and improved annotation.</title>
        <authorList>
            <person name="Wang L."/>
            <person name="Zhu T."/>
            <person name="Rodriguez J.C."/>
            <person name="Deal K.R."/>
            <person name="Dubcovsky J."/>
            <person name="McGuire P.E."/>
            <person name="Lux T."/>
            <person name="Spannagl M."/>
            <person name="Mayer K.F.X."/>
            <person name="Baldrich P."/>
            <person name="Meyers B.C."/>
            <person name="Huo N."/>
            <person name="Gu Y.Q."/>
            <person name="Zhou H."/>
            <person name="Devos K.M."/>
            <person name="Bennetzen J.L."/>
            <person name="Unver T."/>
            <person name="Budak H."/>
            <person name="Gulick P.J."/>
            <person name="Galiba G."/>
            <person name="Kalapos B."/>
            <person name="Nelson D.R."/>
            <person name="Li P."/>
            <person name="You F.M."/>
            <person name="Luo M.C."/>
            <person name="Dvorak J."/>
        </authorList>
    </citation>
    <scope>NUCLEOTIDE SEQUENCE [LARGE SCALE GENOMIC DNA]</scope>
    <source>
        <strain evidence="1">cv. AL8/78</strain>
    </source>
</reference>